<dbReference type="Proteomes" id="UP001480082">
    <property type="component" value="Unassembled WGS sequence"/>
</dbReference>
<evidence type="ECO:0000313" key="1">
    <source>
        <dbReference type="EMBL" id="MER9285190.1"/>
    </source>
</evidence>
<sequence length="128" mass="13710">MPASMMDAAGMPALALPGRAKNSTGSVSSTGRTVNRTCEVQMAKRPKTQMLSAVRGCTIDMDGDDQRPTRCIIGLLTEDGVISFALSKQGAKTLMLALQTFIDRVDAPKRDAAIKRQTDPSDPGRSRQ</sequence>
<accession>A0ACC6SZH7</accession>
<evidence type="ECO:0000313" key="2">
    <source>
        <dbReference type="Proteomes" id="UP001480082"/>
    </source>
</evidence>
<proteinExistence type="predicted"/>
<dbReference type="EMBL" id="JAMYRI010000007">
    <property type="protein sequence ID" value="MER9285190.1"/>
    <property type="molecule type" value="Genomic_DNA"/>
</dbReference>
<gene>
    <name evidence="1" type="ORF">NKI81_14650</name>
</gene>
<protein>
    <submittedName>
        <fullName evidence="1">Uncharacterized protein</fullName>
    </submittedName>
</protein>
<comment type="caution">
    <text evidence="1">The sequence shown here is derived from an EMBL/GenBank/DDBJ whole genome shotgun (WGS) entry which is preliminary data.</text>
</comment>
<organism evidence="1 2">
    <name type="scientific">Mesorhizobium australicum</name>
    <dbReference type="NCBI Taxonomy" id="536018"/>
    <lineage>
        <taxon>Bacteria</taxon>
        <taxon>Pseudomonadati</taxon>
        <taxon>Pseudomonadota</taxon>
        <taxon>Alphaproteobacteria</taxon>
        <taxon>Hyphomicrobiales</taxon>
        <taxon>Phyllobacteriaceae</taxon>
        <taxon>Mesorhizobium</taxon>
    </lineage>
</organism>
<name>A0ACC6SZH7_9HYPH</name>
<reference evidence="1 2" key="1">
    <citation type="journal article" date="2024" name="Proc. Natl. Acad. Sci. U.S.A.">
        <title>The evolutionary genomics of adaptation to stress in wild rhizobium bacteria.</title>
        <authorList>
            <person name="Kehlet-Delgado H."/>
            <person name="Montoya A.P."/>
            <person name="Jensen K.T."/>
            <person name="Wendlandt C.E."/>
            <person name="Dexheimer C."/>
            <person name="Roberts M."/>
            <person name="Torres Martinez L."/>
            <person name="Friesen M.L."/>
            <person name="Griffitts J.S."/>
            <person name="Porter S.S."/>
        </authorList>
    </citation>
    <scope>NUCLEOTIDE SEQUENCE [LARGE SCALE GENOMIC DNA]</scope>
    <source>
        <strain evidence="1 2">M0468</strain>
    </source>
</reference>
<keyword evidence="2" id="KW-1185">Reference proteome</keyword>